<dbReference type="EMBL" id="RWGY01000026">
    <property type="protein sequence ID" value="TVU21766.1"/>
    <property type="molecule type" value="Genomic_DNA"/>
</dbReference>
<dbReference type="FunFam" id="2.90.10.10:FF:000002">
    <property type="entry name" value="Serine/threonine-protein kinase"/>
    <property type="match status" value="1"/>
</dbReference>
<dbReference type="Pfam" id="PF08276">
    <property type="entry name" value="PAN_2"/>
    <property type="match status" value="1"/>
</dbReference>
<dbReference type="SUPFAM" id="SSF57414">
    <property type="entry name" value="Hairpin loop containing domain-like"/>
    <property type="match status" value="1"/>
</dbReference>
<dbReference type="SUPFAM" id="SSF51110">
    <property type="entry name" value="alpha-D-mannose-specific plant lectins"/>
    <property type="match status" value="1"/>
</dbReference>
<evidence type="ECO:0000259" key="21">
    <source>
        <dbReference type="PROSITE" id="PS50011"/>
    </source>
</evidence>
<keyword evidence="5" id="KW-0808">Transferase</keyword>
<evidence type="ECO:0000259" key="22">
    <source>
        <dbReference type="PROSITE" id="PS50927"/>
    </source>
</evidence>
<keyword evidence="25" id="KW-1185">Reference proteome</keyword>
<dbReference type="SUPFAM" id="SSF56112">
    <property type="entry name" value="Protein kinase-like (PK-like)"/>
    <property type="match status" value="1"/>
</dbReference>
<keyword evidence="10 18" id="KW-0067">ATP-binding</keyword>
<accession>A0A5J9UE03</accession>
<dbReference type="Pfam" id="PF01453">
    <property type="entry name" value="B_lectin"/>
    <property type="match status" value="1"/>
</dbReference>
<keyword evidence="11 19" id="KW-1133">Transmembrane helix</keyword>
<keyword evidence="14" id="KW-0675">Receptor</keyword>
<dbReference type="CDD" id="cd00028">
    <property type="entry name" value="B_lectin"/>
    <property type="match status" value="1"/>
</dbReference>
<keyword evidence="15" id="KW-0325">Glycoprotein</keyword>
<dbReference type="OrthoDB" id="607920at2759"/>
<feature type="domain" description="Apple" evidence="23">
    <location>
        <begin position="366"/>
        <end position="461"/>
    </location>
</feature>
<evidence type="ECO:0000256" key="6">
    <source>
        <dbReference type="ARBA" id="ARBA00022692"/>
    </source>
</evidence>
<dbReference type="SMART" id="SM00108">
    <property type="entry name" value="B_lectin"/>
    <property type="match status" value="1"/>
</dbReference>
<evidence type="ECO:0000256" key="1">
    <source>
        <dbReference type="ARBA" id="ARBA00004479"/>
    </source>
</evidence>
<dbReference type="Gene3D" id="1.10.510.10">
    <property type="entry name" value="Transferase(Phosphotransferase) domain 1"/>
    <property type="match status" value="1"/>
</dbReference>
<dbReference type="PROSITE" id="PS50927">
    <property type="entry name" value="BULB_LECTIN"/>
    <property type="match status" value="1"/>
</dbReference>
<dbReference type="Gene3D" id="3.30.200.20">
    <property type="entry name" value="Phosphorylase Kinase, domain 1"/>
    <property type="match status" value="1"/>
</dbReference>
<evidence type="ECO:0000313" key="25">
    <source>
        <dbReference type="Proteomes" id="UP000324897"/>
    </source>
</evidence>
<dbReference type="Gramene" id="TVU21766">
    <property type="protein sequence ID" value="TVU21766"/>
    <property type="gene ID" value="EJB05_31424"/>
</dbReference>
<dbReference type="InterPro" id="IPR011009">
    <property type="entry name" value="Kinase-like_dom_sf"/>
</dbReference>
<feature type="chain" id="PRO_5023813023" description="non-specific serine/threonine protein kinase" evidence="20">
    <location>
        <begin position="27"/>
        <end position="827"/>
    </location>
</feature>
<protein>
    <recommendedName>
        <fullName evidence="2">non-specific serine/threonine protein kinase</fullName>
        <ecNumber evidence="2">2.7.11.1</ecNumber>
    </recommendedName>
</protein>
<dbReference type="CDD" id="cd14066">
    <property type="entry name" value="STKc_IRAK"/>
    <property type="match status" value="1"/>
</dbReference>
<feature type="signal peptide" evidence="20">
    <location>
        <begin position="1"/>
        <end position="26"/>
    </location>
</feature>
<dbReference type="InterPro" id="IPR036426">
    <property type="entry name" value="Bulb-type_lectin_dom_sf"/>
</dbReference>
<dbReference type="InterPro" id="IPR001480">
    <property type="entry name" value="Bulb-type_lectin_dom"/>
</dbReference>
<evidence type="ECO:0000256" key="10">
    <source>
        <dbReference type="ARBA" id="ARBA00022840"/>
    </source>
</evidence>
<reference evidence="24 25" key="1">
    <citation type="journal article" date="2019" name="Sci. Rep.">
        <title>A high-quality genome of Eragrostis curvula grass provides insights into Poaceae evolution and supports new strategies to enhance forage quality.</title>
        <authorList>
            <person name="Carballo J."/>
            <person name="Santos B.A.C.M."/>
            <person name="Zappacosta D."/>
            <person name="Garbus I."/>
            <person name="Selva J.P."/>
            <person name="Gallo C.A."/>
            <person name="Diaz A."/>
            <person name="Albertini E."/>
            <person name="Caccamo M."/>
            <person name="Echenique V."/>
        </authorList>
    </citation>
    <scope>NUCLEOTIDE SEQUENCE [LARGE SCALE GENOMIC DNA]</scope>
    <source>
        <strain evidence="25">cv. Victoria</strain>
        <tissue evidence="24">Leaf</tissue>
    </source>
</reference>
<evidence type="ECO:0000256" key="8">
    <source>
        <dbReference type="ARBA" id="ARBA00022741"/>
    </source>
</evidence>
<dbReference type="PIRSF" id="PIRSF000641">
    <property type="entry name" value="SRK"/>
    <property type="match status" value="1"/>
</dbReference>
<feature type="domain" description="Protein kinase" evidence="21">
    <location>
        <begin position="528"/>
        <end position="809"/>
    </location>
</feature>
<name>A0A5J9UE03_9POAL</name>
<keyword evidence="4" id="KW-0245">EGF-like domain</keyword>
<dbReference type="GO" id="GO:0051707">
    <property type="term" value="P:response to other organism"/>
    <property type="evidence" value="ECO:0007669"/>
    <property type="project" value="UniProtKB-ARBA"/>
</dbReference>
<keyword evidence="8 18" id="KW-0547">Nucleotide-binding</keyword>
<dbReference type="Pfam" id="PF00954">
    <property type="entry name" value="S_locus_glycop"/>
    <property type="match status" value="1"/>
</dbReference>
<proteinExistence type="predicted"/>
<dbReference type="Gene3D" id="2.90.10.10">
    <property type="entry name" value="Bulb-type lectin domain"/>
    <property type="match status" value="1"/>
</dbReference>
<evidence type="ECO:0000256" key="15">
    <source>
        <dbReference type="ARBA" id="ARBA00023180"/>
    </source>
</evidence>
<dbReference type="FunFam" id="1.10.510.10:FF:000227">
    <property type="entry name" value="Serine/threonine-protein kinase"/>
    <property type="match status" value="1"/>
</dbReference>
<dbReference type="PANTHER" id="PTHR47974">
    <property type="entry name" value="OS07G0415500 PROTEIN"/>
    <property type="match status" value="1"/>
</dbReference>
<evidence type="ECO:0000256" key="19">
    <source>
        <dbReference type="SAM" id="Phobius"/>
    </source>
</evidence>
<sequence>MSVLPMLLGQLVLILGAGAPTRSGAATDTLSRGQVLAGDDRLVSNNSKFTLGFFQAPDGTTESSSSSSWYLGIWFTAVPNTTTVWVANGANPIIAATGSPELRVSDDGNLVVVDQATRALTWSTRSGSANGTTTTNTTAVLLNTGNLVLLNASSSNSSPRTLWQSFDHPTDTLLPTAKLGRDKRTGLNRRLVSRKSSATPSPGPYCYGVDPNSPQLVMSLCGDSSSSSATPYWSSGAWNGKFFSNIPELSGDVPSFRLAFVDDAAEEYLQYNVTGQEDAVVTRNFLDVTGQNKHQVWLGAARGWLTLFASPKSQCDVYASCGAFSVCGYSSQPVCGCMKGFSAKSQADWDQGYQRGGCVRDAPLDCTSSITPGNRTSAAAAAASTDGFFSIPNIGLPDRAQHIQNVTSSEDCSTACLNNCSCSAYSYGSQGCLVWQDGLLDTKSNASNNPLTGQTLHLRLAASEFQVQGSGSNSKRGVIIGVVTGACALGLLVLATVLIIRRNNKTKNIKGGGGLVAFTYRELRSATKNFSEKLGQGGFGSVFKGQLRDSTAIAVKRLDGSFQGEKQFRAEVSSIGVIQHINLVKLVGFCCDGDARFLVYEHMPNRSLDTHLFNRSNHGTFLAWATRYQVAIGVARGLAYLHESCRECIIHCDVKPQNILLDAGLADFGMAKFVGREFSRVLTTMRGTKGYLAPEWISGTAVTPKVDVYSYGMVLLELVSGRRNWDEEYTTSEGEHVVYFPMRAARELLKGDVRTLLDEKVCGDANFEEVERACKVACWCIQDDEDDRPTMGEVVQILEGVMDRDMPPLPRLLESIFGRPQLPAAEV</sequence>
<evidence type="ECO:0000256" key="14">
    <source>
        <dbReference type="ARBA" id="ARBA00023170"/>
    </source>
</evidence>
<evidence type="ECO:0000256" key="9">
    <source>
        <dbReference type="ARBA" id="ARBA00022777"/>
    </source>
</evidence>
<dbReference type="SMART" id="SM00473">
    <property type="entry name" value="PAN_AP"/>
    <property type="match status" value="1"/>
</dbReference>
<dbReference type="PROSITE" id="PS00108">
    <property type="entry name" value="PROTEIN_KINASE_ST"/>
    <property type="match status" value="1"/>
</dbReference>
<evidence type="ECO:0000256" key="20">
    <source>
        <dbReference type="SAM" id="SignalP"/>
    </source>
</evidence>
<evidence type="ECO:0000256" key="5">
    <source>
        <dbReference type="ARBA" id="ARBA00022679"/>
    </source>
</evidence>
<evidence type="ECO:0000256" key="4">
    <source>
        <dbReference type="ARBA" id="ARBA00022536"/>
    </source>
</evidence>
<organism evidence="24 25">
    <name type="scientific">Eragrostis curvula</name>
    <name type="common">weeping love grass</name>
    <dbReference type="NCBI Taxonomy" id="38414"/>
    <lineage>
        <taxon>Eukaryota</taxon>
        <taxon>Viridiplantae</taxon>
        <taxon>Streptophyta</taxon>
        <taxon>Embryophyta</taxon>
        <taxon>Tracheophyta</taxon>
        <taxon>Spermatophyta</taxon>
        <taxon>Magnoliopsida</taxon>
        <taxon>Liliopsida</taxon>
        <taxon>Poales</taxon>
        <taxon>Poaceae</taxon>
        <taxon>PACMAD clade</taxon>
        <taxon>Chloridoideae</taxon>
        <taxon>Eragrostideae</taxon>
        <taxon>Eragrostidinae</taxon>
        <taxon>Eragrostis</taxon>
    </lineage>
</organism>
<feature type="transmembrane region" description="Helical" evidence="19">
    <location>
        <begin position="478"/>
        <end position="500"/>
    </location>
</feature>
<evidence type="ECO:0000256" key="3">
    <source>
        <dbReference type="ARBA" id="ARBA00022527"/>
    </source>
</evidence>
<dbReference type="InterPro" id="IPR000858">
    <property type="entry name" value="S_locus_glycoprot_dom"/>
</dbReference>
<dbReference type="SMART" id="SM00220">
    <property type="entry name" value="S_TKc"/>
    <property type="match status" value="1"/>
</dbReference>
<dbReference type="InterPro" id="IPR003609">
    <property type="entry name" value="Pan_app"/>
</dbReference>
<dbReference type="InterPro" id="IPR017441">
    <property type="entry name" value="Protein_kinase_ATP_BS"/>
</dbReference>
<dbReference type="PROSITE" id="PS00107">
    <property type="entry name" value="PROTEIN_KINASE_ATP"/>
    <property type="match status" value="1"/>
</dbReference>
<dbReference type="CDD" id="cd01098">
    <property type="entry name" value="PAN_AP_plant"/>
    <property type="match status" value="1"/>
</dbReference>
<dbReference type="EC" id="2.7.11.1" evidence="2"/>
<dbReference type="Proteomes" id="UP000324897">
    <property type="component" value="Unassembled WGS sequence"/>
</dbReference>
<evidence type="ECO:0000256" key="13">
    <source>
        <dbReference type="ARBA" id="ARBA00023157"/>
    </source>
</evidence>
<keyword evidence="13" id="KW-1015">Disulfide bond</keyword>
<keyword evidence="6 19" id="KW-0812">Transmembrane</keyword>
<dbReference type="AlphaFoldDB" id="A0A5J9UE03"/>
<feature type="non-terminal residue" evidence="24">
    <location>
        <position position="1"/>
    </location>
</feature>
<feature type="domain" description="Bulb-type lectin" evidence="22">
    <location>
        <begin position="27"/>
        <end position="162"/>
    </location>
</feature>
<keyword evidence="7 20" id="KW-0732">Signal</keyword>
<dbReference type="PROSITE" id="PS50011">
    <property type="entry name" value="PROTEIN_KINASE_DOM"/>
    <property type="match status" value="1"/>
</dbReference>
<dbReference type="Pfam" id="PF00069">
    <property type="entry name" value="Pkinase"/>
    <property type="match status" value="1"/>
</dbReference>
<dbReference type="FunFam" id="3.30.200.20:FF:000250">
    <property type="entry name" value="Serine/threonine-protein kinase"/>
    <property type="match status" value="1"/>
</dbReference>
<dbReference type="GO" id="GO:0004674">
    <property type="term" value="F:protein serine/threonine kinase activity"/>
    <property type="evidence" value="ECO:0007669"/>
    <property type="project" value="UniProtKB-KW"/>
</dbReference>
<dbReference type="PROSITE" id="PS50948">
    <property type="entry name" value="PAN"/>
    <property type="match status" value="1"/>
</dbReference>
<comment type="subcellular location">
    <subcellularLocation>
        <location evidence="1">Membrane</location>
        <topology evidence="1">Single-pass type I membrane protein</topology>
    </subcellularLocation>
</comment>
<gene>
    <name evidence="24" type="ORF">EJB05_31424</name>
</gene>
<evidence type="ECO:0000256" key="2">
    <source>
        <dbReference type="ARBA" id="ARBA00012513"/>
    </source>
</evidence>
<keyword evidence="3" id="KW-0723">Serine/threonine-protein kinase</keyword>
<evidence type="ECO:0000256" key="18">
    <source>
        <dbReference type="PROSITE-ProRule" id="PRU10141"/>
    </source>
</evidence>
<dbReference type="InterPro" id="IPR008271">
    <property type="entry name" value="Ser/Thr_kinase_AS"/>
</dbReference>
<evidence type="ECO:0000256" key="7">
    <source>
        <dbReference type="ARBA" id="ARBA00022729"/>
    </source>
</evidence>
<evidence type="ECO:0000313" key="24">
    <source>
        <dbReference type="EMBL" id="TVU21766.1"/>
    </source>
</evidence>
<comment type="caution">
    <text evidence="24">The sequence shown here is derived from an EMBL/GenBank/DDBJ whole genome shotgun (WGS) entry which is preliminary data.</text>
</comment>
<dbReference type="GO" id="GO:0048544">
    <property type="term" value="P:recognition of pollen"/>
    <property type="evidence" value="ECO:0007669"/>
    <property type="project" value="InterPro"/>
</dbReference>
<dbReference type="InterPro" id="IPR000719">
    <property type="entry name" value="Prot_kinase_dom"/>
</dbReference>
<evidence type="ECO:0000256" key="16">
    <source>
        <dbReference type="ARBA" id="ARBA00047899"/>
    </source>
</evidence>
<keyword evidence="12 19" id="KW-0472">Membrane</keyword>
<evidence type="ECO:0000256" key="17">
    <source>
        <dbReference type="ARBA" id="ARBA00048679"/>
    </source>
</evidence>
<dbReference type="GO" id="GO:0005524">
    <property type="term" value="F:ATP binding"/>
    <property type="evidence" value="ECO:0007669"/>
    <property type="project" value="UniProtKB-UniRule"/>
</dbReference>
<dbReference type="PANTHER" id="PTHR47974:SF19">
    <property type="entry name" value="RECEPTOR-LIKE SERINE_THREONINE-PROTEIN KINASE"/>
    <property type="match status" value="1"/>
</dbReference>
<evidence type="ECO:0000256" key="11">
    <source>
        <dbReference type="ARBA" id="ARBA00022989"/>
    </source>
</evidence>
<evidence type="ECO:0000256" key="12">
    <source>
        <dbReference type="ARBA" id="ARBA00023136"/>
    </source>
</evidence>
<comment type="catalytic activity">
    <reaction evidence="16">
        <text>L-threonyl-[protein] + ATP = O-phospho-L-threonyl-[protein] + ADP + H(+)</text>
        <dbReference type="Rhea" id="RHEA:46608"/>
        <dbReference type="Rhea" id="RHEA-COMP:11060"/>
        <dbReference type="Rhea" id="RHEA-COMP:11605"/>
        <dbReference type="ChEBI" id="CHEBI:15378"/>
        <dbReference type="ChEBI" id="CHEBI:30013"/>
        <dbReference type="ChEBI" id="CHEBI:30616"/>
        <dbReference type="ChEBI" id="CHEBI:61977"/>
        <dbReference type="ChEBI" id="CHEBI:456216"/>
        <dbReference type="EC" id="2.7.11.1"/>
    </reaction>
</comment>
<evidence type="ECO:0000259" key="23">
    <source>
        <dbReference type="PROSITE" id="PS50948"/>
    </source>
</evidence>
<dbReference type="GO" id="GO:0016020">
    <property type="term" value="C:membrane"/>
    <property type="evidence" value="ECO:0007669"/>
    <property type="project" value="UniProtKB-SubCell"/>
</dbReference>
<keyword evidence="9" id="KW-0418">Kinase</keyword>
<feature type="binding site" evidence="18">
    <location>
        <position position="556"/>
    </location>
    <ligand>
        <name>ATP</name>
        <dbReference type="ChEBI" id="CHEBI:30616"/>
    </ligand>
</feature>
<comment type="catalytic activity">
    <reaction evidence="17">
        <text>L-seryl-[protein] + ATP = O-phospho-L-seryl-[protein] + ADP + H(+)</text>
        <dbReference type="Rhea" id="RHEA:17989"/>
        <dbReference type="Rhea" id="RHEA-COMP:9863"/>
        <dbReference type="Rhea" id="RHEA-COMP:11604"/>
        <dbReference type="ChEBI" id="CHEBI:15378"/>
        <dbReference type="ChEBI" id="CHEBI:29999"/>
        <dbReference type="ChEBI" id="CHEBI:30616"/>
        <dbReference type="ChEBI" id="CHEBI:83421"/>
        <dbReference type="ChEBI" id="CHEBI:456216"/>
        <dbReference type="EC" id="2.7.11.1"/>
    </reaction>
</comment>
<dbReference type="InterPro" id="IPR024171">
    <property type="entry name" value="SRK-like_kinase"/>
</dbReference>